<organism evidence="1 2">
    <name type="scientific">Microbacterium panaciterrae</name>
    <dbReference type="NCBI Taxonomy" id="985759"/>
    <lineage>
        <taxon>Bacteria</taxon>
        <taxon>Bacillati</taxon>
        <taxon>Actinomycetota</taxon>
        <taxon>Actinomycetes</taxon>
        <taxon>Micrococcales</taxon>
        <taxon>Microbacteriaceae</taxon>
        <taxon>Microbacterium</taxon>
    </lineage>
</organism>
<evidence type="ECO:0008006" key="3">
    <source>
        <dbReference type="Google" id="ProtNLM"/>
    </source>
</evidence>
<keyword evidence="2" id="KW-1185">Reference proteome</keyword>
<comment type="caution">
    <text evidence="1">The sequence shown here is derived from an EMBL/GenBank/DDBJ whole genome shotgun (WGS) entry which is preliminary data.</text>
</comment>
<protein>
    <recommendedName>
        <fullName evidence="3">Secreted protein</fullName>
    </recommendedName>
</protein>
<name>A0ABP8P0N8_9MICO</name>
<gene>
    <name evidence="1" type="ORF">GCM10023171_04840</name>
</gene>
<evidence type="ECO:0000313" key="2">
    <source>
        <dbReference type="Proteomes" id="UP001500731"/>
    </source>
</evidence>
<proteinExistence type="predicted"/>
<reference evidence="2" key="1">
    <citation type="journal article" date="2019" name="Int. J. Syst. Evol. Microbiol.">
        <title>The Global Catalogue of Microorganisms (GCM) 10K type strain sequencing project: providing services to taxonomists for standard genome sequencing and annotation.</title>
        <authorList>
            <consortium name="The Broad Institute Genomics Platform"/>
            <consortium name="The Broad Institute Genome Sequencing Center for Infectious Disease"/>
            <person name="Wu L."/>
            <person name="Ma J."/>
        </authorList>
    </citation>
    <scope>NUCLEOTIDE SEQUENCE [LARGE SCALE GENOMIC DNA]</scope>
    <source>
        <strain evidence="2">JCM 17839</strain>
    </source>
</reference>
<sequence length="107" mass="11027">MVTVTAGAVVVAGGEAGAAAHPDAPRPIVTSAATAIMRRRPVDVFTDRPPCGLPLLPAGHVPMRPAGRPSVPQPVQSHGTAGEAEWAYVYSSQVRTVEEFSVTGRSA</sequence>
<evidence type="ECO:0000313" key="1">
    <source>
        <dbReference type="EMBL" id="GAA4479444.1"/>
    </source>
</evidence>
<dbReference type="Proteomes" id="UP001500731">
    <property type="component" value="Unassembled WGS sequence"/>
</dbReference>
<accession>A0ABP8P0N8</accession>
<dbReference type="EMBL" id="BAABGP010000004">
    <property type="protein sequence ID" value="GAA4479444.1"/>
    <property type="molecule type" value="Genomic_DNA"/>
</dbReference>